<evidence type="ECO:0000313" key="1">
    <source>
        <dbReference type="EMBL" id="MEK8089333.1"/>
    </source>
</evidence>
<keyword evidence="2" id="KW-1185">Reference proteome</keyword>
<dbReference type="InterPro" id="IPR036249">
    <property type="entry name" value="Thioredoxin-like_sf"/>
</dbReference>
<accession>A0ABU9D708</accession>
<organism evidence="1 2">
    <name type="scientific">Thermithiobacillus plumbiphilus</name>
    <dbReference type="NCBI Taxonomy" id="1729899"/>
    <lineage>
        <taxon>Bacteria</taxon>
        <taxon>Pseudomonadati</taxon>
        <taxon>Pseudomonadota</taxon>
        <taxon>Acidithiobacillia</taxon>
        <taxon>Acidithiobacillales</taxon>
        <taxon>Thermithiobacillaceae</taxon>
        <taxon>Thermithiobacillus</taxon>
    </lineage>
</organism>
<protein>
    <submittedName>
        <fullName evidence="1">(2Fe-2S) ferredoxin domain-containing protein</fullName>
    </submittedName>
</protein>
<proteinExistence type="predicted"/>
<dbReference type="EMBL" id="JBBPCO010000004">
    <property type="protein sequence ID" value="MEK8089333.1"/>
    <property type="molecule type" value="Genomic_DNA"/>
</dbReference>
<dbReference type="SUPFAM" id="SSF52833">
    <property type="entry name" value="Thioredoxin-like"/>
    <property type="match status" value="1"/>
</dbReference>
<dbReference type="Gene3D" id="3.40.30.10">
    <property type="entry name" value="Glutaredoxin"/>
    <property type="match status" value="1"/>
</dbReference>
<gene>
    <name evidence="1" type="ORF">WOB96_06090</name>
</gene>
<evidence type="ECO:0000313" key="2">
    <source>
        <dbReference type="Proteomes" id="UP001446205"/>
    </source>
</evidence>
<comment type="caution">
    <text evidence="1">The sequence shown here is derived from an EMBL/GenBank/DDBJ whole genome shotgun (WGS) entry which is preliminary data.</text>
</comment>
<name>A0ABU9D708_9PROT</name>
<sequence length="127" mass="14704">MSTQPTTEANDIDLTTTLHKPYYHVHFFVCVNRRNNSRSCAGGGSEHLQEYAKKRAKELERPELGRVRINKSGCLGRCEHGPIAVVYPDGVWYRYRSKEDLNEILLEHIVHGRTVHRLVVRDTEDME</sequence>
<dbReference type="RefSeq" id="WP_341370391.1">
    <property type="nucleotide sequence ID" value="NZ_JBBPCO010000004.1"/>
</dbReference>
<dbReference type="CDD" id="cd02980">
    <property type="entry name" value="TRX_Fd_family"/>
    <property type="match status" value="1"/>
</dbReference>
<reference evidence="1 2" key="1">
    <citation type="submission" date="2024-04" db="EMBL/GenBank/DDBJ databases">
        <authorList>
            <person name="Abashina T."/>
            <person name="Shaikin A."/>
        </authorList>
    </citation>
    <scope>NUCLEOTIDE SEQUENCE [LARGE SCALE GENOMIC DNA]</scope>
    <source>
        <strain evidence="1 2">AAFK</strain>
    </source>
</reference>
<dbReference type="Proteomes" id="UP001446205">
    <property type="component" value="Unassembled WGS sequence"/>
</dbReference>